<dbReference type="GO" id="GO:0008270">
    <property type="term" value="F:zinc ion binding"/>
    <property type="evidence" value="ECO:0007669"/>
    <property type="project" value="InterPro"/>
</dbReference>
<dbReference type="InterPro" id="IPR042097">
    <property type="entry name" value="Aminopeptidase_N-like_N_sf"/>
</dbReference>
<gene>
    <name evidence="14" type="ORF">CLAFUR5_03278</name>
</gene>
<dbReference type="GO" id="GO:0070006">
    <property type="term" value="F:metalloaminopeptidase activity"/>
    <property type="evidence" value="ECO:0007669"/>
    <property type="project" value="TreeGrafter"/>
</dbReference>
<dbReference type="SUPFAM" id="SSF63737">
    <property type="entry name" value="Leukotriene A4 hydrolase N-terminal domain"/>
    <property type="match status" value="1"/>
</dbReference>
<evidence type="ECO:0000313" key="14">
    <source>
        <dbReference type="EMBL" id="UJO14359.1"/>
    </source>
</evidence>
<feature type="domain" description="Aminopeptidase N-like N-terminal" evidence="13">
    <location>
        <begin position="150"/>
        <end position="348"/>
    </location>
</feature>
<dbReference type="FunFam" id="2.60.40.1730:FF:000002">
    <property type="entry name" value="Aminopeptidase"/>
    <property type="match status" value="1"/>
</dbReference>
<keyword evidence="3" id="KW-0645">Protease</keyword>
<dbReference type="GO" id="GO:0005737">
    <property type="term" value="C:cytoplasm"/>
    <property type="evidence" value="ECO:0007669"/>
    <property type="project" value="TreeGrafter"/>
</dbReference>
<dbReference type="InterPro" id="IPR027268">
    <property type="entry name" value="Peptidase_M4/M1_CTD_sf"/>
</dbReference>
<dbReference type="CDD" id="cd09601">
    <property type="entry name" value="M1_APN-Q_like"/>
    <property type="match status" value="1"/>
</dbReference>
<keyword evidence="2 14" id="KW-0031">Aminopeptidase</keyword>
<dbReference type="Proteomes" id="UP000756132">
    <property type="component" value="Chromosome 2"/>
</dbReference>
<accession>A0A9Q8LBI8</accession>
<reference evidence="14" key="2">
    <citation type="journal article" date="2022" name="Microb. Genom.">
        <title>A chromosome-scale genome assembly of the tomato pathogen Cladosporium fulvum reveals a compartmentalized genome architecture and the presence of a dispensable chromosome.</title>
        <authorList>
            <person name="Zaccaron A.Z."/>
            <person name="Chen L.H."/>
            <person name="Samaras A."/>
            <person name="Stergiopoulos I."/>
        </authorList>
    </citation>
    <scope>NUCLEOTIDE SEQUENCE</scope>
    <source>
        <strain evidence="14">Race5_Kim</strain>
    </source>
</reference>
<organism evidence="14 15">
    <name type="scientific">Passalora fulva</name>
    <name type="common">Tomato leaf mold</name>
    <name type="synonym">Cladosporium fulvum</name>
    <dbReference type="NCBI Taxonomy" id="5499"/>
    <lineage>
        <taxon>Eukaryota</taxon>
        <taxon>Fungi</taxon>
        <taxon>Dikarya</taxon>
        <taxon>Ascomycota</taxon>
        <taxon>Pezizomycotina</taxon>
        <taxon>Dothideomycetes</taxon>
        <taxon>Dothideomycetidae</taxon>
        <taxon>Mycosphaerellales</taxon>
        <taxon>Mycosphaerellaceae</taxon>
        <taxon>Fulvia</taxon>
    </lineage>
</organism>
<dbReference type="RefSeq" id="XP_047758725.1">
    <property type="nucleotide sequence ID" value="XM_047902426.1"/>
</dbReference>
<evidence type="ECO:0000259" key="12">
    <source>
        <dbReference type="Pfam" id="PF11838"/>
    </source>
</evidence>
<evidence type="ECO:0000256" key="9">
    <source>
        <dbReference type="PIRSR" id="PIRSR634016-3"/>
    </source>
</evidence>
<feature type="binding site" evidence="9">
    <location>
        <position position="464"/>
    </location>
    <ligand>
        <name>Zn(2+)</name>
        <dbReference type="ChEBI" id="CHEBI:29105"/>
        <note>catalytic</note>
    </ligand>
</feature>
<dbReference type="Pfam" id="PF11838">
    <property type="entry name" value="ERAP1_C"/>
    <property type="match status" value="1"/>
</dbReference>
<dbReference type="Gene3D" id="1.25.50.20">
    <property type="match status" value="1"/>
</dbReference>
<feature type="active site" description="Proton acceptor" evidence="8">
    <location>
        <position position="461"/>
    </location>
</feature>
<evidence type="ECO:0000256" key="3">
    <source>
        <dbReference type="ARBA" id="ARBA00022670"/>
    </source>
</evidence>
<evidence type="ECO:0000256" key="4">
    <source>
        <dbReference type="ARBA" id="ARBA00022723"/>
    </source>
</evidence>
<evidence type="ECO:0000256" key="1">
    <source>
        <dbReference type="ARBA" id="ARBA00010136"/>
    </source>
</evidence>
<proteinExistence type="inferred from homology"/>
<dbReference type="PRINTS" id="PR00756">
    <property type="entry name" value="ALADIPTASE"/>
</dbReference>
<dbReference type="InterPro" id="IPR024571">
    <property type="entry name" value="ERAP1-like_C_dom"/>
</dbReference>
<keyword evidence="4 9" id="KW-0479">Metal-binding</keyword>
<keyword evidence="5" id="KW-0378">Hydrolase</keyword>
<evidence type="ECO:0000259" key="11">
    <source>
        <dbReference type="Pfam" id="PF01433"/>
    </source>
</evidence>
<dbReference type="AlphaFoldDB" id="A0A9Q8LBI8"/>
<feature type="binding site" evidence="9">
    <location>
        <position position="483"/>
    </location>
    <ligand>
        <name>Zn(2+)</name>
        <dbReference type="ChEBI" id="CHEBI:29105"/>
        <note>catalytic</note>
    </ligand>
</feature>
<feature type="domain" description="Peptidase M1 membrane alanine aminopeptidase" evidence="11">
    <location>
        <begin position="389"/>
        <end position="605"/>
    </location>
</feature>
<dbReference type="InterPro" id="IPR050344">
    <property type="entry name" value="Peptidase_M1_aminopeptidases"/>
</dbReference>
<dbReference type="KEGG" id="ffu:CLAFUR5_03278"/>
<evidence type="ECO:0000256" key="10">
    <source>
        <dbReference type="PIRSR" id="PIRSR634016-4"/>
    </source>
</evidence>
<feature type="binding site" evidence="9">
    <location>
        <position position="460"/>
    </location>
    <ligand>
        <name>Zn(2+)</name>
        <dbReference type="ChEBI" id="CHEBI:29105"/>
        <note>catalytic</note>
    </ligand>
</feature>
<dbReference type="Gene3D" id="1.10.390.10">
    <property type="entry name" value="Neutral Protease Domain 2"/>
    <property type="match status" value="1"/>
</dbReference>
<dbReference type="InterPro" id="IPR034016">
    <property type="entry name" value="M1_APN-typ"/>
</dbReference>
<evidence type="ECO:0000313" key="15">
    <source>
        <dbReference type="Proteomes" id="UP000756132"/>
    </source>
</evidence>
<evidence type="ECO:0000256" key="6">
    <source>
        <dbReference type="ARBA" id="ARBA00022833"/>
    </source>
</evidence>
<evidence type="ECO:0000256" key="7">
    <source>
        <dbReference type="ARBA" id="ARBA00023049"/>
    </source>
</evidence>
<dbReference type="InterPro" id="IPR045357">
    <property type="entry name" value="Aminopeptidase_N-like_N"/>
</dbReference>
<dbReference type="GO" id="GO:0042277">
    <property type="term" value="F:peptide binding"/>
    <property type="evidence" value="ECO:0007669"/>
    <property type="project" value="TreeGrafter"/>
</dbReference>
<dbReference type="OrthoDB" id="10031169at2759"/>
<feature type="site" description="Transition state stabilizer" evidence="10">
    <location>
        <position position="546"/>
    </location>
</feature>
<dbReference type="SUPFAM" id="SSF55486">
    <property type="entry name" value="Metalloproteases ('zincins'), catalytic domain"/>
    <property type="match status" value="1"/>
</dbReference>
<dbReference type="GO" id="GO:0006508">
    <property type="term" value="P:proteolysis"/>
    <property type="evidence" value="ECO:0007669"/>
    <property type="project" value="UniProtKB-KW"/>
</dbReference>
<dbReference type="Pfam" id="PF17900">
    <property type="entry name" value="Peptidase_M1_N"/>
    <property type="match status" value="1"/>
</dbReference>
<name>A0A9Q8LBI8_PASFU</name>
<dbReference type="GO" id="GO:0043171">
    <property type="term" value="P:peptide catabolic process"/>
    <property type="evidence" value="ECO:0007669"/>
    <property type="project" value="TreeGrafter"/>
</dbReference>
<keyword evidence="6 9" id="KW-0862">Zinc</keyword>
<dbReference type="Gene3D" id="2.60.40.1910">
    <property type="match status" value="1"/>
</dbReference>
<evidence type="ECO:0000259" key="13">
    <source>
        <dbReference type="Pfam" id="PF17900"/>
    </source>
</evidence>
<dbReference type="PANTHER" id="PTHR11533">
    <property type="entry name" value="PROTEASE M1 ZINC METALLOPROTEASE"/>
    <property type="match status" value="1"/>
</dbReference>
<dbReference type="PANTHER" id="PTHR11533:SF171">
    <property type="entry name" value="AMINOPEPTIDASE"/>
    <property type="match status" value="1"/>
</dbReference>
<evidence type="ECO:0000256" key="5">
    <source>
        <dbReference type="ARBA" id="ARBA00022801"/>
    </source>
</evidence>
<dbReference type="FunFam" id="1.25.50.20:FF:000002">
    <property type="entry name" value="Aminopeptidase"/>
    <property type="match status" value="1"/>
</dbReference>
<dbReference type="EMBL" id="CP090164">
    <property type="protein sequence ID" value="UJO14359.1"/>
    <property type="molecule type" value="Genomic_DNA"/>
</dbReference>
<dbReference type="InterPro" id="IPR001930">
    <property type="entry name" value="Peptidase_M1"/>
</dbReference>
<dbReference type="FunFam" id="1.10.390.10:FF:000001">
    <property type="entry name" value="Aminopeptidase"/>
    <property type="match status" value="1"/>
</dbReference>
<dbReference type="Gene3D" id="2.60.40.1730">
    <property type="entry name" value="tricorn interacting facor f3 domain"/>
    <property type="match status" value="1"/>
</dbReference>
<evidence type="ECO:0000256" key="8">
    <source>
        <dbReference type="PIRSR" id="PIRSR634016-1"/>
    </source>
</evidence>
<protein>
    <submittedName>
        <fullName evidence="14">Aminopeptidase 2, mitochondrial</fullName>
    </submittedName>
</protein>
<comment type="similarity">
    <text evidence="1">Belongs to the peptidase M1 family.</text>
</comment>
<dbReference type="InterPro" id="IPR014782">
    <property type="entry name" value="Peptidase_M1_dom"/>
</dbReference>
<evidence type="ECO:0000256" key="2">
    <source>
        <dbReference type="ARBA" id="ARBA00022438"/>
    </source>
</evidence>
<keyword evidence="15" id="KW-1185">Reference proteome</keyword>
<reference evidence="14" key="1">
    <citation type="submission" date="2021-12" db="EMBL/GenBank/DDBJ databases">
        <authorList>
            <person name="Zaccaron A."/>
            <person name="Stergiopoulos I."/>
        </authorList>
    </citation>
    <scope>NUCLEOTIDE SEQUENCE</scope>
    <source>
        <strain evidence="14">Race5_Kim</strain>
    </source>
</reference>
<keyword evidence="7" id="KW-0482">Metalloprotease</keyword>
<dbReference type="Pfam" id="PF01433">
    <property type="entry name" value="Peptidase_M1"/>
    <property type="match status" value="1"/>
</dbReference>
<sequence length="1017" mass="113816">MLRISSSRLQGIAHRTSYIVLHCGPSSTARSPGLRCIRMRSSLGLQRLVAGPTLVRSGGVFAACRHRTTCCLSRPLSLPAQARDQTFTPPNPRRSAHTLVPKARDRRVARRTAYDIPQQYQSIRYCSSEASSLLVKMASDRDVLPEDVKPINYAISLKDLKAGEPWTYQGTVDITIDIRNATKEIVLNTHQLKVHSAEVVTDSGKQSSSVQASSISFDEKSQRCILLFDQALEKSPKALLAISFEGVMNDSMAGFYRSKYQPTVEASKGVARDDKNHYMFSTQFESSDARRAFPCFDEPNLKATFDFEIEIPDDLVALSNMQEKNTRKSKDGHKMVSFDRTPIMSTYLLAWAFGDFEYIEDFTRRKYNGQSLPVRVYTTKGLKSQGKLALESAHQIVDYFSEIFQIDYPLPKVDLLAVHEFSHGAMENWGLITYRTTAVLYDEVSSDQKYKNRVVYVVAHELAHQWFGNLVTMDWWNELWLNEGFATWVGWYAVDHLHPDWNVWGQFVTEGMQQAFSLDGLRTSHPIEVPVSNALEVDQIFDAISYLKGSSVIRMLAAHLGVKTFLQGVADYLKAHTYSNATTSDLFSALSKASGQDVNTFMEPWIRKIGFPVVTVAEEPGQLSFRQSRFLTAGEVEAKEDETVWWIPLGLKTGPQATDAQREPLTTKEDTYRDIDTDFYKVNANQTGFYRTNLPPQRLAALGKGLDKLSVEDKIGLIGDAGALAVAGEGTTPAVLSLLESFENESSYLVWSQVLSSLGKIRSTLASDKQVSEALKAFTLKLISPAVEKIGWEFKSGDDFLTGQLRTLLITQAGLVGHEKVVAEAQRQFKAFTGGDQKAIHPSLRSAVFVTAIRAGGTDTYEALKSEYQTTKSVDGKEITLKAMGSVQEEQLALDYLNWALNGGTAIQDIHNVGMPLGSNSKVRHVVWEFVKSNWPTLREKLGANMVVLERFLRVSLMQITEENIRQDIEKFFADKDNKGYDRGLAVVNDTILGNAKYKERALEGTREWLNAHGYIK</sequence>
<feature type="domain" description="ERAP1-like C-terminal" evidence="12">
    <location>
        <begin position="679"/>
        <end position="992"/>
    </location>
</feature>
<dbReference type="GO" id="GO:0016020">
    <property type="term" value="C:membrane"/>
    <property type="evidence" value="ECO:0007669"/>
    <property type="project" value="TreeGrafter"/>
</dbReference>
<comment type="cofactor">
    <cofactor evidence="9">
        <name>Zn(2+)</name>
        <dbReference type="ChEBI" id="CHEBI:29105"/>
    </cofactor>
    <text evidence="9">Binds 1 zinc ion per subunit.</text>
</comment>
<dbReference type="GeneID" id="71983156"/>